<comment type="caution">
    <text evidence="7">The sequence shown here is derived from an EMBL/GenBank/DDBJ whole genome shotgun (WGS) entry which is preliminary data.</text>
</comment>
<feature type="region of interest" description="Disordered" evidence="6">
    <location>
        <begin position="418"/>
        <end position="453"/>
    </location>
</feature>
<dbReference type="EMBL" id="BNCP01000051">
    <property type="protein sequence ID" value="GIL89592.1"/>
    <property type="molecule type" value="Genomic_DNA"/>
</dbReference>
<dbReference type="Pfam" id="PF03133">
    <property type="entry name" value="TTL"/>
    <property type="match status" value="2"/>
</dbReference>
<evidence type="ECO:0000256" key="6">
    <source>
        <dbReference type="SAM" id="MobiDB-lite"/>
    </source>
</evidence>
<accession>A0A8J4D8P2</accession>
<feature type="compositionally biased region" description="Low complexity" evidence="6">
    <location>
        <begin position="323"/>
        <end position="337"/>
    </location>
</feature>
<feature type="region of interest" description="Disordered" evidence="6">
    <location>
        <begin position="1"/>
        <end position="72"/>
    </location>
</feature>
<keyword evidence="2" id="KW-0547">Nucleotide-binding</keyword>
<evidence type="ECO:0000256" key="5">
    <source>
        <dbReference type="ARBA" id="ARBA00049274"/>
    </source>
</evidence>
<feature type="compositionally biased region" description="Polar residues" evidence="6">
    <location>
        <begin position="422"/>
        <end position="437"/>
    </location>
</feature>
<reference evidence="7" key="1">
    <citation type="journal article" date="2021" name="Proc. Natl. Acad. Sci. U.S.A.">
        <title>Three genomes in the algal genus Volvox reveal the fate of a haploid sex-determining region after a transition to homothallism.</title>
        <authorList>
            <person name="Yamamoto K."/>
            <person name="Hamaji T."/>
            <person name="Kawai-Toyooka H."/>
            <person name="Matsuzaki R."/>
            <person name="Takahashi F."/>
            <person name="Nishimura Y."/>
            <person name="Kawachi M."/>
            <person name="Noguchi H."/>
            <person name="Minakuchi Y."/>
            <person name="Umen J.G."/>
            <person name="Toyoda A."/>
            <person name="Nozaki H."/>
        </authorList>
    </citation>
    <scope>NUCLEOTIDE SEQUENCE</scope>
    <source>
        <strain evidence="7">NIES-3786</strain>
    </source>
</reference>
<feature type="region of interest" description="Disordered" evidence="6">
    <location>
        <begin position="238"/>
        <end position="298"/>
    </location>
</feature>
<dbReference type="GO" id="GO:0036064">
    <property type="term" value="C:ciliary basal body"/>
    <property type="evidence" value="ECO:0007669"/>
    <property type="project" value="TreeGrafter"/>
</dbReference>
<dbReference type="GO" id="GO:0015631">
    <property type="term" value="F:tubulin binding"/>
    <property type="evidence" value="ECO:0007669"/>
    <property type="project" value="TreeGrafter"/>
</dbReference>
<feature type="region of interest" description="Disordered" evidence="6">
    <location>
        <begin position="323"/>
        <end position="345"/>
    </location>
</feature>
<dbReference type="PROSITE" id="PS51221">
    <property type="entry name" value="TTL"/>
    <property type="match status" value="1"/>
</dbReference>
<evidence type="ECO:0000256" key="3">
    <source>
        <dbReference type="ARBA" id="ARBA00022840"/>
    </source>
</evidence>
<evidence type="ECO:0000256" key="4">
    <source>
        <dbReference type="ARBA" id="ARBA00041448"/>
    </source>
</evidence>
<feature type="compositionally biased region" description="Low complexity" evidence="6">
    <location>
        <begin position="238"/>
        <end position="253"/>
    </location>
</feature>
<feature type="compositionally biased region" description="Basic residues" evidence="6">
    <location>
        <begin position="31"/>
        <end position="42"/>
    </location>
</feature>
<keyword evidence="1" id="KW-0436">Ligase</keyword>
<evidence type="ECO:0000313" key="8">
    <source>
        <dbReference type="Proteomes" id="UP000747110"/>
    </source>
</evidence>
<name>A0A8J4D8P2_9CHLO</name>
<organism evidence="7 8">
    <name type="scientific">Volvox reticuliferus</name>
    <dbReference type="NCBI Taxonomy" id="1737510"/>
    <lineage>
        <taxon>Eukaryota</taxon>
        <taxon>Viridiplantae</taxon>
        <taxon>Chlorophyta</taxon>
        <taxon>core chlorophytes</taxon>
        <taxon>Chlorophyceae</taxon>
        <taxon>CS clade</taxon>
        <taxon>Chlamydomonadales</taxon>
        <taxon>Volvocaceae</taxon>
        <taxon>Volvox</taxon>
    </lineage>
</organism>
<comment type="catalytic activity">
    <reaction evidence="5">
        <text>L-glutamyl-[protein] + L-glutamate + ATP = gamma-L-glutamyl-L-glutamyl-[protein] + ADP + phosphate + H(+)</text>
        <dbReference type="Rhea" id="RHEA:60144"/>
        <dbReference type="Rhea" id="RHEA-COMP:10208"/>
        <dbReference type="Rhea" id="RHEA-COMP:15517"/>
        <dbReference type="ChEBI" id="CHEBI:15378"/>
        <dbReference type="ChEBI" id="CHEBI:29973"/>
        <dbReference type="ChEBI" id="CHEBI:29985"/>
        <dbReference type="ChEBI" id="CHEBI:30616"/>
        <dbReference type="ChEBI" id="CHEBI:43474"/>
        <dbReference type="ChEBI" id="CHEBI:143622"/>
        <dbReference type="ChEBI" id="CHEBI:456216"/>
    </reaction>
    <physiologicalReaction direction="left-to-right" evidence="5">
        <dbReference type="Rhea" id="RHEA:60145"/>
    </physiologicalReaction>
</comment>
<dbReference type="SUPFAM" id="SSF56059">
    <property type="entry name" value="Glutathione synthetase ATP-binding domain-like"/>
    <property type="match status" value="1"/>
</dbReference>
<evidence type="ECO:0000256" key="1">
    <source>
        <dbReference type="ARBA" id="ARBA00022598"/>
    </source>
</evidence>
<dbReference type="Gene3D" id="3.30.470.20">
    <property type="entry name" value="ATP-grasp fold, B domain"/>
    <property type="match status" value="1"/>
</dbReference>
<dbReference type="PANTHER" id="PTHR12241">
    <property type="entry name" value="TUBULIN POLYGLUTAMYLASE"/>
    <property type="match status" value="1"/>
</dbReference>
<keyword evidence="8" id="KW-1185">Reference proteome</keyword>
<protein>
    <recommendedName>
        <fullName evidence="4">Tubulin--tyrosine ligase-like protein 5</fullName>
    </recommendedName>
</protein>
<feature type="compositionally biased region" description="Gly residues" evidence="6">
    <location>
        <begin position="271"/>
        <end position="294"/>
    </location>
</feature>
<dbReference type="GO" id="GO:0005524">
    <property type="term" value="F:ATP binding"/>
    <property type="evidence" value="ECO:0007669"/>
    <property type="project" value="UniProtKB-KW"/>
</dbReference>
<proteinExistence type="predicted"/>
<evidence type="ECO:0000256" key="2">
    <source>
        <dbReference type="ARBA" id="ARBA00022741"/>
    </source>
</evidence>
<dbReference type="InterPro" id="IPR004344">
    <property type="entry name" value="TTL/TTLL_fam"/>
</dbReference>
<dbReference type="Proteomes" id="UP000747110">
    <property type="component" value="Unassembled WGS sequence"/>
</dbReference>
<gene>
    <name evidence="7" type="ORF">Vretifemale_17309</name>
</gene>
<keyword evidence="3" id="KW-0067">ATP-binding</keyword>
<dbReference type="GO" id="GO:0000226">
    <property type="term" value="P:microtubule cytoskeleton organization"/>
    <property type="evidence" value="ECO:0007669"/>
    <property type="project" value="TreeGrafter"/>
</dbReference>
<dbReference type="AlphaFoldDB" id="A0A8J4D8P2"/>
<evidence type="ECO:0000313" key="7">
    <source>
        <dbReference type="EMBL" id="GIL89592.1"/>
    </source>
</evidence>
<sequence length="637" mass="68911">MLSGDAAATRRHPNSAGEDTRQSASVCYIGHRIRKPRRRQKSLTKALPVDRPSGGSSGAPPPELPTSPSTLLRPFAQPLDRGVASPQGPPFRFWIDEVLWSQGRVAVELLEAVLSAAGGLRTGGPSRQEERARRWQMELTAGPGTSPRGPTLGSQHMDAWEVLWTKSTYAIPAARSMRPGQLVSAIIGLNSLTMKKRLLLTLREVLGPEAAFSITPRSFALPEELDVWEEWLRKQQKQQQTEQKQTTQRMRQQGGKWAWRSGVEEGTGSTSSGGGGSGGGDGGDGNGGSGGGTSMGMWILKTGQDAGKGLSLLPADQALQYARAQQQQQQQRQQQVDGGHGGGSGRRFQLQVAQQYIADPFLILGRKFHLRLWVLVTADCPCRAYLHRRGLVLFSAEPYDKNAAAAATASTAFAGSTKASSQSSRVATGTSFTQSDTAAPPLPTNQAAHAASGLSPALAGPPAVPYQPPASHITNYARNNNTMVWGMSKLAEHLGAERFRSVWAALRAACAGALTAASPSLAEAHAWLRPAVQEYGFQVLGVDFLLDEWLRPWLLEFNSSPSIMVQHEDAETRALVYEQKYGMLRDTWEIIRARVYPRGPGEGKGEGGRPRGLGCRNMAQWEAAHAGEYEPLMPYKQ</sequence>
<dbReference type="PANTHER" id="PTHR12241:SF145">
    <property type="entry name" value="TUBULIN POLYGLUTAMYLASE TTLL5"/>
    <property type="match status" value="1"/>
</dbReference>
<dbReference type="OrthoDB" id="332250at2759"/>
<dbReference type="GO" id="GO:0070740">
    <property type="term" value="F:tubulin-glutamic acid ligase activity"/>
    <property type="evidence" value="ECO:0007669"/>
    <property type="project" value="TreeGrafter"/>
</dbReference>